<dbReference type="Proteomes" id="UP001214530">
    <property type="component" value="Chromosome"/>
</dbReference>
<protein>
    <submittedName>
        <fullName evidence="1">Glycosyltransferase family 4 protein</fullName>
    </submittedName>
</protein>
<gene>
    <name evidence="1" type="ORF">P0Y49_20565</name>
</gene>
<dbReference type="Pfam" id="PF13692">
    <property type="entry name" value="Glyco_trans_1_4"/>
    <property type="match status" value="1"/>
</dbReference>
<sequence length="386" mass="44929">MKKILFFMPDNPVKKNAGNKIRALSFLNYFKSRGFQVHFVSEYYWGEWNNQDITDFEQSGLADKTFILPRKASKKNLLYYFFCYKLPNFFYQKKYGIFAINFPELVTYRLQKAFNKILKNNQYDYVFINYASWASLIENNKHIANAQTVLDTHDFLTAQNQYKFDIGASFKEEIRRLSLFSKVLAISIEEQYLFSQFCWNEICLAPMMIGAPAPNPTPVADRKFDLIYIASRNPHNIEAANWFISKVYPLLPQSLNICIIGQITTYIKGNHPNITLIPFAEDLRTYYHQSKIAICPMLSGTGTKIKVIEALSYHLPIVCNTRGIDGLINKTNNGCLVSDQPEEFSRHIINLLQQTNTYEKQSLFAKEAFESGYEQEFCYHKLDKLF</sequence>
<dbReference type="EMBL" id="CP119313">
    <property type="protein sequence ID" value="WEK19175.1"/>
    <property type="molecule type" value="Genomic_DNA"/>
</dbReference>
<dbReference type="SUPFAM" id="SSF53756">
    <property type="entry name" value="UDP-Glycosyltransferase/glycogen phosphorylase"/>
    <property type="match status" value="1"/>
</dbReference>
<dbReference type="AlphaFoldDB" id="A0AAJ5W7T5"/>
<reference evidence="1" key="1">
    <citation type="submission" date="2023-03" db="EMBL/GenBank/DDBJ databases">
        <title>Andean soil-derived lignocellulolytic bacterial consortium as a source of novel taxa and putative plastic-active enzymes.</title>
        <authorList>
            <person name="Diaz-Garcia L."/>
            <person name="Chuvochina M."/>
            <person name="Feuerriegel G."/>
            <person name="Bunk B."/>
            <person name="Sproer C."/>
            <person name="Streit W.R."/>
            <person name="Rodriguez L.M."/>
            <person name="Overmann J."/>
            <person name="Jimenez D.J."/>
        </authorList>
    </citation>
    <scope>NUCLEOTIDE SEQUENCE</scope>
    <source>
        <strain evidence="1">MAG 3858</strain>
    </source>
</reference>
<dbReference type="Gene3D" id="3.40.50.2000">
    <property type="entry name" value="Glycogen Phosphorylase B"/>
    <property type="match status" value="1"/>
</dbReference>
<evidence type="ECO:0000313" key="2">
    <source>
        <dbReference type="Proteomes" id="UP001214530"/>
    </source>
</evidence>
<name>A0AAJ5W7T5_9SPHI</name>
<proteinExistence type="predicted"/>
<evidence type="ECO:0000313" key="1">
    <source>
        <dbReference type="EMBL" id="WEK19175.1"/>
    </source>
</evidence>
<accession>A0AAJ5W7T5</accession>
<organism evidence="1 2">
    <name type="scientific">Candidatus Pedobacter colombiensis</name>
    <dbReference type="NCBI Taxonomy" id="3121371"/>
    <lineage>
        <taxon>Bacteria</taxon>
        <taxon>Pseudomonadati</taxon>
        <taxon>Bacteroidota</taxon>
        <taxon>Sphingobacteriia</taxon>
        <taxon>Sphingobacteriales</taxon>
        <taxon>Sphingobacteriaceae</taxon>
        <taxon>Pedobacter</taxon>
    </lineage>
</organism>